<dbReference type="EMBL" id="PYLS01000005">
    <property type="protein sequence ID" value="PST82571.1"/>
    <property type="molecule type" value="Genomic_DNA"/>
</dbReference>
<dbReference type="PANTHER" id="PTHR43540">
    <property type="entry name" value="PEROXYUREIDOACRYLATE/UREIDOACRYLATE AMIDOHYDROLASE-RELATED"/>
    <property type="match status" value="1"/>
</dbReference>
<evidence type="ECO:0000313" key="4">
    <source>
        <dbReference type="EMBL" id="PST82571.1"/>
    </source>
</evidence>
<dbReference type="Proteomes" id="UP000240912">
    <property type="component" value="Unassembled WGS sequence"/>
</dbReference>
<gene>
    <name evidence="4" type="ORF">C7T94_07840</name>
</gene>
<feature type="region of interest" description="Disordered" evidence="2">
    <location>
        <begin position="1"/>
        <end position="27"/>
    </location>
</feature>
<accession>A0A2T3HJK9</accession>
<proteinExistence type="predicted"/>
<dbReference type="SUPFAM" id="SSF52499">
    <property type="entry name" value="Isochorismatase-like hydrolases"/>
    <property type="match status" value="1"/>
</dbReference>
<dbReference type="AlphaFoldDB" id="A0A2T3HJK9"/>
<keyword evidence="1" id="KW-0378">Hydrolase</keyword>
<comment type="caution">
    <text evidence="4">The sequence shown here is derived from an EMBL/GenBank/DDBJ whole genome shotgun (WGS) entry which is preliminary data.</text>
</comment>
<sequence>MAKSGSRRSCPGKLRPGPSNWTAKRGNSGFSHRRPFICLGERFCATPQESGCVPVQAGVNWLKMDTIMQTLVIIDAQNEFSAGGKRPVPDVLPALEVIKKRIAIARKNGTPIAWVRHFNRPHESPAFMPGTWGSEYLPGLGPDVSNTLEREFKKDVYGAFTGSDIGSWLTDMGSSAVLITGFYTHGCVSTTSREAIMAGLAVSIDPDATATIALEHALLGKISAAQSKVAALLQLENMGARMEAL</sequence>
<dbReference type="GO" id="GO:0016787">
    <property type="term" value="F:hydrolase activity"/>
    <property type="evidence" value="ECO:0007669"/>
    <property type="project" value="UniProtKB-KW"/>
</dbReference>
<reference evidence="4 5" key="1">
    <citation type="submission" date="2018-03" db="EMBL/GenBank/DDBJ databases">
        <authorList>
            <person name="Keele B.F."/>
        </authorList>
    </citation>
    <scope>NUCLEOTIDE SEQUENCE [LARGE SCALE GENOMIC DNA]</scope>
    <source>
        <strain evidence="4 5">YL28-9</strain>
    </source>
</reference>
<evidence type="ECO:0000256" key="1">
    <source>
        <dbReference type="ARBA" id="ARBA00022801"/>
    </source>
</evidence>
<protein>
    <recommendedName>
        <fullName evidence="3">Isochorismatase-like domain-containing protein</fullName>
    </recommendedName>
</protein>
<keyword evidence="5" id="KW-1185">Reference proteome</keyword>
<dbReference type="InterPro" id="IPR000868">
    <property type="entry name" value="Isochorismatase-like_dom"/>
</dbReference>
<evidence type="ECO:0000313" key="5">
    <source>
        <dbReference type="Proteomes" id="UP000240912"/>
    </source>
</evidence>
<organism evidence="4 5">
    <name type="scientific">Pedobacter yulinensis</name>
    <dbReference type="NCBI Taxonomy" id="2126353"/>
    <lineage>
        <taxon>Bacteria</taxon>
        <taxon>Pseudomonadati</taxon>
        <taxon>Bacteroidota</taxon>
        <taxon>Sphingobacteriia</taxon>
        <taxon>Sphingobacteriales</taxon>
        <taxon>Sphingobacteriaceae</taxon>
        <taxon>Pedobacter</taxon>
    </lineage>
</organism>
<dbReference type="Pfam" id="PF00857">
    <property type="entry name" value="Isochorismatase"/>
    <property type="match status" value="1"/>
</dbReference>
<evidence type="ECO:0000259" key="3">
    <source>
        <dbReference type="Pfam" id="PF00857"/>
    </source>
</evidence>
<dbReference type="OrthoDB" id="9791276at2"/>
<dbReference type="CDD" id="cd00431">
    <property type="entry name" value="cysteine_hydrolases"/>
    <property type="match status" value="1"/>
</dbReference>
<feature type="domain" description="Isochorismatase-like" evidence="3">
    <location>
        <begin position="70"/>
        <end position="216"/>
    </location>
</feature>
<dbReference type="Gene3D" id="3.40.50.850">
    <property type="entry name" value="Isochorismatase-like"/>
    <property type="match status" value="1"/>
</dbReference>
<evidence type="ECO:0000256" key="2">
    <source>
        <dbReference type="SAM" id="MobiDB-lite"/>
    </source>
</evidence>
<dbReference type="InterPro" id="IPR050272">
    <property type="entry name" value="Isochorismatase-like_hydrls"/>
</dbReference>
<name>A0A2T3HJK9_9SPHI</name>
<dbReference type="InterPro" id="IPR036380">
    <property type="entry name" value="Isochorismatase-like_sf"/>
</dbReference>